<dbReference type="PANTHER" id="PTHR14119:SF3">
    <property type="entry name" value="ISOCHORISMATASE DOMAIN-CONTAINING PROTEIN 2"/>
    <property type="match status" value="1"/>
</dbReference>
<dbReference type="PANTHER" id="PTHR14119">
    <property type="entry name" value="HYDROLASE"/>
    <property type="match status" value="1"/>
</dbReference>
<evidence type="ECO:0000313" key="2">
    <source>
        <dbReference type="EMBL" id="PWW13699.1"/>
    </source>
</evidence>
<dbReference type="Pfam" id="PF00857">
    <property type="entry name" value="Isochorismatase"/>
    <property type="match status" value="1"/>
</dbReference>
<evidence type="ECO:0000259" key="1">
    <source>
        <dbReference type="Pfam" id="PF00857"/>
    </source>
</evidence>
<dbReference type="InterPro" id="IPR050993">
    <property type="entry name" value="Isochorismatase_domain"/>
</dbReference>
<dbReference type="Gene3D" id="3.40.50.850">
    <property type="entry name" value="Isochorismatase-like"/>
    <property type="match status" value="1"/>
</dbReference>
<dbReference type="InterPro" id="IPR036380">
    <property type="entry name" value="Isochorismatase-like_sf"/>
</dbReference>
<dbReference type="EMBL" id="QGTT01000005">
    <property type="protein sequence ID" value="PWW13699.1"/>
    <property type="molecule type" value="Genomic_DNA"/>
</dbReference>
<comment type="caution">
    <text evidence="2">The sequence shown here is derived from an EMBL/GenBank/DDBJ whole genome shotgun (WGS) entry which is preliminary data.</text>
</comment>
<dbReference type="AlphaFoldDB" id="A0A317Q8N7"/>
<organism evidence="2 3">
    <name type="scientific">Pseudidiomarina maritima</name>
    <dbReference type="NCBI Taxonomy" id="519453"/>
    <lineage>
        <taxon>Bacteria</taxon>
        <taxon>Pseudomonadati</taxon>
        <taxon>Pseudomonadota</taxon>
        <taxon>Gammaproteobacteria</taxon>
        <taxon>Alteromonadales</taxon>
        <taxon>Idiomarinaceae</taxon>
        <taxon>Pseudidiomarina</taxon>
    </lineage>
</organism>
<dbReference type="OrthoDB" id="9796958at2"/>
<gene>
    <name evidence="2" type="ORF">DET45_10544</name>
</gene>
<accession>A0A317Q8N7</accession>
<keyword evidence="3" id="KW-1185">Reference proteome</keyword>
<dbReference type="Proteomes" id="UP000246964">
    <property type="component" value="Unassembled WGS sequence"/>
</dbReference>
<name>A0A317Q8N7_9GAMM</name>
<proteinExistence type="predicted"/>
<feature type="domain" description="Isochorismatase-like" evidence="1">
    <location>
        <begin position="8"/>
        <end position="157"/>
    </location>
</feature>
<sequence length="182" mass="20414">MLLRAEDTVVLIIDVQQKLAPVIHQSDKVVARVRWLGEIANELNVPILVTEQYPKGLGISVDELAGVIENAQVIEKMHFSAMQEPNFTSALADMERNQVVLMGMETHVCILQTAIDLISTGKQVYVVEDAVSSRRDSDKQAALYRLRQAGAIIITSEMAAYEWLHRSGTDTFRHITKNWIRG</sequence>
<dbReference type="RefSeq" id="WP_110075679.1">
    <property type="nucleotide sequence ID" value="NZ_QGTT01000005.1"/>
</dbReference>
<evidence type="ECO:0000313" key="3">
    <source>
        <dbReference type="Proteomes" id="UP000246964"/>
    </source>
</evidence>
<dbReference type="InterPro" id="IPR000868">
    <property type="entry name" value="Isochorismatase-like_dom"/>
</dbReference>
<protein>
    <submittedName>
        <fullName evidence="2">Nicotinamidase-related amidase</fullName>
    </submittedName>
</protein>
<dbReference type="CDD" id="cd01012">
    <property type="entry name" value="YcaC_related"/>
    <property type="match status" value="1"/>
</dbReference>
<reference evidence="2 3" key="1">
    <citation type="submission" date="2018-05" db="EMBL/GenBank/DDBJ databases">
        <title>Freshwater and sediment microbial communities from various areas in North America, analyzing microbe dynamics in response to fracking.</title>
        <authorList>
            <person name="Lamendella R."/>
        </authorList>
    </citation>
    <scope>NUCLEOTIDE SEQUENCE [LARGE SCALE GENOMIC DNA]</scope>
    <source>
        <strain evidence="2 3">125B1</strain>
    </source>
</reference>
<dbReference type="SUPFAM" id="SSF52499">
    <property type="entry name" value="Isochorismatase-like hydrolases"/>
    <property type="match status" value="1"/>
</dbReference>